<dbReference type="GO" id="GO:0003677">
    <property type="term" value="F:DNA binding"/>
    <property type="evidence" value="ECO:0007669"/>
    <property type="project" value="UniProtKB-KW"/>
</dbReference>
<dbReference type="GeneID" id="103710074"/>
<proteinExistence type="inferred from homology"/>
<dbReference type="RefSeq" id="XP_038971860.1">
    <property type="nucleotide sequence ID" value="XM_039115932.1"/>
</dbReference>
<dbReference type="CDD" id="cd11445">
    <property type="entry name" value="bHLH_AtPIF_like"/>
    <property type="match status" value="1"/>
</dbReference>
<dbReference type="PROSITE" id="PS50888">
    <property type="entry name" value="BHLH"/>
    <property type="match status" value="1"/>
</dbReference>
<protein>
    <submittedName>
        <fullName evidence="10">Uncharacterized protein LOC103710074 isoform X4</fullName>
    </submittedName>
</protein>
<sequence length="472" mass="51857">MSRHPNSACSLSCLPCPSRPASSPNLSLFSLLYCTSLPVRPGRTSVSVSVSVSVSASIWRSLNPSLICLAKAARLSVRAVTWTKPRIRRSGKRMGPCHVGAVLGPGGLCARGGAQRGRTSQIAEQRFRDLSLYPPSSFSFSSSIRSWIFVPFLLPRATFDGFALLLTDGRTDGRMDGRTRGKKHARRLLENEGVEVVAEEPAKPVPPRGSGSKRSRAAEVHNLSEKRRRSRINEKMKALQNLIPNSNKTDKASMLDEAIEYLKQLQLQVQQMLSMRNGLNHPMYLFGALQPLPASQMCMGFGADNGTAMSMGLGMLPLNQDSAARNSFDPSNRSTPSHRSIVIPSVKNVSNPENSCKMEPSQSHQAPFQLPASAEEIFTEDMVARPQLAAENEMKCIAVAASQHFGGQPSSLVDDDNLEECAIGRERPEDMLSKDPENLILVQHLHGMRHEVYSVGEAIYVYCKTENLRYII</sequence>
<evidence type="ECO:0000256" key="6">
    <source>
        <dbReference type="ARBA" id="ARBA00023242"/>
    </source>
</evidence>
<reference evidence="10" key="1">
    <citation type="submission" date="2025-08" db="UniProtKB">
        <authorList>
            <consortium name="RefSeq"/>
        </authorList>
    </citation>
    <scope>IDENTIFICATION</scope>
    <source>
        <tissue evidence="10">Young leaves</tissue>
    </source>
</reference>
<dbReference type="FunFam" id="4.10.280.10:FF:000004">
    <property type="entry name" value="Basic helix-loop-helix transcription factor"/>
    <property type="match status" value="1"/>
</dbReference>
<evidence type="ECO:0000313" key="10">
    <source>
        <dbReference type="RefSeq" id="XP_038971860.1"/>
    </source>
</evidence>
<dbReference type="GO" id="GO:0005634">
    <property type="term" value="C:nucleus"/>
    <property type="evidence" value="ECO:0007669"/>
    <property type="project" value="UniProtKB-SubCell"/>
</dbReference>
<keyword evidence="3" id="KW-0805">Transcription regulation</keyword>
<dbReference type="InterPro" id="IPR036638">
    <property type="entry name" value="HLH_DNA-bd_sf"/>
</dbReference>
<feature type="domain" description="BHLH" evidence="8">
    <location>
        <begin position="216"/>
        <end position="265"/>
    </location>
</feature>
<gene>
    <name evidence="10" type="primary">LOC103710074</name>
</gene>
<name>A0A8B8ZCP0_PHODC</name>
<dbReference type="InterPro" id="IPR047265">
    <property type="entry name" value="PIF1-like_bHLH"/>
</dbReference>
<dbReference type="OrthoDB" id="690068at2759"/>
<dbReference type="SUPFAM" id="SSF47459">
    <property type="entry name" value="HLH, helix-loop-helix DNA-binding domain"/>
    <property type="match status" value="1"/>
</dbReference>
<evidence type="ECO:0000256" key="3">
    <source>
        <dbReference type="ARBA" id="ARBA00023015"/>
    </source>
</evidence>
<dbReference type="Pfam" id="PF00010">
    <property type="entry name" value="HLH"/>
    <property type="match status" value="1"/>
</dbReference>
<dbReference type="PANTHER" id="PTHR45855">
    <property type="entry name" value="TRANSCRIPTION FACTOR PIF1-RELATED"/>
    <property type="match status" value="1"/>
</dbReference>
<feature type="compositionally biased region" description="Basic and acidic residues" evidence="7">
    <location>
        <begin position="216"/>
        <end position="228"/>
    </location>
</feature>
<evidence type="ECO:0000259" key="8">
    <source>
        <dbReference type="PROSITE" id="PS50888"/>
    </source>
</evidence>
<dbReference type="SMART" id="SM00353">
    <property type="entry name" value="HLH"/>
    <property type="match status" value="1"/>
</dbReference>
<evidence type="ECO:0000256" key="1">
    <source>
        <dbReference type="ARBA" id="ARBA00004123"/>
    </source>
</evidence>
<evidence type="ECO:0000256" key="2">
    <source>
        <dbReference type="ARBA" id="ARBA00005510"/>
    </source>
</evidence>
<evidence type="ECO:0000256" key="5">
    <source>
        <dbReference type="ARBA" id="ARBA00023163"/>
    </source>
</evidence>
<dbReference type="Gene3D" id="4.10.280.10">
    <property type="entry name" value="Helix-loop-helix DNA-binding domain"/>
    <property type="match status" value="1"/>
</dbReference>
<dbReference type="Proteomes" id="UP000228380">
    <property type="component" value="Unplaced"/>
</dbReference>
<evidence type="ECO:0000256" key="7">
    <source>
        <dbReference type="SAM" id="MobiDB-lite"/>
    </source>
</evidence>
<dbReference type="GO" id="GO:0046983">
    <property type="term" value="F:protein dimerization activity"/>
    <property type="evidence" value="ECO:0007669"/>
    <property type="project" value="InterPro"/>
</dbReference>
<comment type="similarity">
    <text evidence="2">Belongs to the bHLH protein family.</text>
</comment>
<comment type="subcellular location">
    <subcellularLocation>
        <location evidence="1">Nucleus</location>
    </subcellularLocation>
</comment>
<dbReference type="PANTHER" id="PTHR45855:SF6">
    <property type="entry name" value="TRANSCRIPTION FACTOR ALC"/>
    <property type="match status" value="1"/>
</dbReference>
<accession>A0A8B8ZCP0</accession>
<dbReference type="AlphaFoldDB" id="A0A8B8ZCP0"/>
<keyword evidence="9" id="KW-1185">Reference proteome</keyword>
<evidence type="ECO:0000313" key="9">
    <source>
        <dbReference type="Proteomes" id="UP000228380"/>
    </source>
</evidence>
<keyword evidence="4" id="KW-0238">DNA-binding</keyword>
<organism evidence="9 10">
    <name type="scientific">Phoenix dactylifera</name>
    <name type="common">Date palm</name>
    <dbReference type="NCBI Taxonomy" id="42345"/>
    <lineage>
        <taxon>Eukaryota</taxon>
        <taxon>Viridiplantae</taxon>
        <taxon>Streptophyta</taxon>
        <taxon>Embryophyta</taxon>
        <taxon>Tracheophyta</taxon>
        <taxon>Spermatophyta</taxon>
        <taxon>Magnoliopsida</taxon>
        <taxon>Liliopsida</taxon>
        <taxon>Arecaceae</taxon>
        <taxon>Coryphoideae</taxon>
        <taxon>Phoeniceae</taxon>
        <taxon>Phoenix</taxon>
    </lineage>
</organism>
<dbReference type="InterPro" id="IPR011598">
    <property type="entry name" value="bHLH_dom"/>
</dbReference>
<dbReference type="InterPro" id="IPR031066">
    <property type="entry name" value="bHLH_ALC-like_plant"/>
</dbReference>
<keyword evidence="6" id="KW-0539">Nucleus</keyword>
<keyword evidence="5" id="KW-0804">Transcription</keyword>
<feature type="region of interest" description="Disordered" evidence="7">
    <location>
        <begin position="200"/>
        <end position="228"/>
    </location>
</feature>
<evidence type="ECO:0000256" key="4">
    <source>
        <dbReference type="ARBA" id="ARBA00023125"/>
    </source>
</evidence>